<evidence type="ECO:0000256" key="1">
    <source>
        <dbReference type="SAM" id="SignalP"/>
    </source>
</evidence>
<dbReference type="RefSeq" id="WP_243514082.1">
    <property type="nucleotide sequence ID" value="NZ_CP094534.1"/>
</dbReference>
<dbReference type="Proteomes" id="UP000831390">
    <property type="component" value="Chromosome"/>
</dbReference>
<accession>A0ABY4B3S3</accession>
<feature type="signal peptide" evidence="1">
    <location>
        <begin position="1"/>
        <end position="24"/>
    </location>
</feature>
<organism evidence="2 3">
    <name type="scientific">Hymenobacter monticola</name>
    <dbReference type="NCBI Taxonomy" id="1705399"/>
    <lineage>
        <taxon>Bacteria</taxon>
        <taxon>Pseudomonadati</taxon>
        <taxon>Bacteroidota</taxon>
        <taxon>Cytophagia</taxon>
        <taxon>Cytophagales</taxon>
        <taxon>Hymenobacteraceae</taxon>
        <taxon>Hymenobacter</taxon>
    </lineage>
</organism>
<dbReference type="InterPro" id="IPR026444">
    <property type="entry name" value="Secre_tail"/>
</dbReference>
<name>A0ABY4B3S3_9BACT</name>
<evidence type="ECO:0000313" key="2">
    <source>
        <dbReference type="EMBL" id="UOE33798.1"/>
    </source>
</evidence>
<reference evidence="2 3" key="1">
    <citation type="submission" date="2022-03" db="EMBL/GenBank/DDBJ databases">
        <title>Hymenobactersp. isolated from the air.</title>
        <authorList>
            <person name="Won M."/>
            <person name="Kwon S.-W."/>
        </authorList>
    </citation>
    <scope>NUCLEOTIDE SEQUENCE [LARGE SCALE GENOMIC DNA]</scope>
    <source>
        <strain evidence="2 3">KACC 22596</strain>
    </source>
</reference>
<keyword evidence="3" id="KW-1185">Reference proteome</keyword>
<keyword evidence="1" id="KW-0732">Signal</keyword>
<protein>
    <submittedName>
        <fullName evidence="2">T9SS type A sorting domain-containing protein</fullName>
    </submittedName>
</protein>
<dbReference type="EMBL" id="CP094534">
    <property type="protein sequence ID" value="UOE33798.1"/>
    <property type="molecule type" value="Genomic_DNA"/>
</dbReference>
<dbReference type="NCBIfam" id="TIGR04183">
    <property type="entry name" value="Por_Secre_tail"/>
    <property type="match status" value="1"/>
</dbReference>
<proteinExistence type="predicted"/>
<sequence>MKNIYFLLLPVSLLAGLPLVAVHAQVSLTGSSTLYIGPGGTVTSPGYLNVGAGTTLTNEGQLEVGGNLTNNGTVTTPTAAAALLRANGTAQQTLSGSSPLPLQNLTVSNPAGVTLNLNATLAGILTLTNGLVTIATATPLVLLPTAPDPLETNSARLVGPVTMAARSVGGGAFGPFLGLSMPAGGGNVGNITLTRVTGPAGVTTVNGNASVAVYWEVASSANGNPKRKMHFSWLGALDNGRNMAQATPWRSDAPYAIWQRAAGPTTDVSATSPRQYSPAAANTEDVVGRFTISDLNTPLPVELVEFTARRQGPDARLDWRTASEKNNAYFDVERSLDGLLFERVGRVAGQGSSTQVHDYQLVDAKVAQYGVPTLYYRLRQVDADGTALFSSVRAVAVESTTALLVSAWPNPSAGSGPHIRIEQPFAGPLTATLTDAAGRRLAEFRTTDRVSEEVLGAETRALSSGVYLLRVTTAGTSQVLKLVRE</sequence>
<gene>
    <name evidence="2" type="ORF">MTP16_22125</name>
</gene>
<evidence type="ECO:0000313" key="3">
    <source>
        <dbReference type="Proteomes" id="UP000831390"/>
    </source>
</evidence>
<feature type="chain" id="PRO_5045778622" evidence="1">
    <location>
        <begin position="25"/>
        <end position="485"/>
    </location>
</feature>